<dbReference type="NCBIfam" id="NF011229">
    <property type="entry name" value="PRK14636.1"/>
    <property type="match status" value="1"/>
</dbReference>
<comment type="subcellular location">
    <subcellularLocation>
        <location evidence="3">Cytoplasm</location>
    </subcellularLocation>
</comment>
<dbReference type="Gene3D" id="3.30.300.70">
    <property type="entry name" value="RimP-like superfamily, N-terminal"/>
    <property type="match status" value="1"/>
</dbReference>
<feature type="compositionally biased region" description="Acidic residues" evidence="4">
    <location>
        <begin position="166"/>
        <end position="182"/>
    </location>
</feature>
<dbReference type="HAMAP" id="MF_01077">
    <property type="entry name" value="RimP"/>
    <property type="match status" value="1"/>
</dbReference>
<accession>A0ABV8RGD2</accession>
<evidence type="ECO:0000259" key="5">
    <source>
        <dbReference type="Pfam" id="PF02576"/>
    </source>
</evidence>
<dbReference type="Pfam" id="PF17384">
    <property type="entry name" value="DUF150_C"/>
    <property type="match status" value="1"/>
</dbReference>
<dbReference type="PANTHER" id="PTHR33867:SF1">
    <property type="entry name" value="RIBOSOME MATURATION FACTOR RIMP"/>
    <property type="match status" value="1"/>
</dbReference>
<protein>
    <recommendedName>
        <fullName evidence="3">Ribosome maturation factor RimP</fullName>
    </recommendedName>
</protein>
<comment type="caution">
    <text evidence="7">The sequence shown here is derived from an EMBL/GenBank/DDBJ whole genome shotgun (WGS) entry which is preliminary data.</text>
</comment>
<feature type="domain" description="Ribosome maturation factor RimP N-terminal" evidence="5">
    <location>
        <begin position="10"/>
        <end position="84"/>
    </location>
</feature>
<sequence>MTEIDALIPLIEPEAKALGFALVRVKWLSGEDGLTLQIMAERPDTRQLVIEDCAALSRRISEKFDEADPIEEPYRLEVSSPGIDRPLTRLSDYADWAGHEASVKLASLVDGRKTLRGDILGVDGEDISIDDRKNGSTVFRMENVESAKLTLTDRLIASTAPVMSDGADEIEQDDTLEDEQED</sequence>
<comment type="function">
    <text evidence="3">Required for maturation of 30S ribosomal subunits.</text>
</comment>
<evidence type="ECO:0000313" key="7">
    <source>
        <dbReference type="EMBL" id="MFC4292305.1"/>
    </source>
</evidence>
<evidence type="ECO:0000256" key="3">
    <source>
        <dbReference type="HAMAP-Rule" id="MF_01077"/>
    </source>
</evidence>
<dbReference type="InterPro" id="IPR003728">
    <property type="entry name" value="Ribosome_maturation_RimP"/>
</dbReference>
<dbReference type="Gene3D" id="2.30.30.180">
    <property type="entry name" value="Ribosome maturation factor RimP, C-terminal domain"/>
    <property type="match status" value="1"/>
</dbReference>
<feature type="domain" description="Ribosome maturation factor RimP C-terminal" evidence="6">
    <location>
        <begin position="87"/>
        <end position="152"/>
    </location>
</feature>
<organism evidence="7 8">
    <name type="scientific">Sphingorhabdus arenilitoris</name>
    <dbReference type="NCBI Taxonomy" id="1490041"/>
    <lineage>
        <taxon>Bacteria</taxon>
        <taxon>Pseudomonadati</taxon>
        <taxon>Pseudomonadota</taxon>
        <taxon>Alphaproteobacteria</taxon>
        <taxon>Sphingomonadales</taxon>
        <taxon>Sphingomonadaceae</taxon>
        <taxon>Sphingorhabdus</taxon>
    </lineage>
</organism>
<evidence type="ECO:0000313" key="8">
    <source>
        <dbReference type="Proteomes" id="UP001595887"/>
    </source>
</evidence>
<dbReference type="InterPro" id="IPR035956">
    <property type="entry name" value="RimP_N_sf"/>
</dbReference>
<evidence type="ECO:0000259" key="6">
    <source>
        <dbReference type="Pfam" id="PF17384"/>
    </source>
</evidence>
<keyword evidence="8" id="KW-1185">Reference proteome</keyword>
<name>A0ABV8RGD2_9SPHN</name>
<dbReference type="SUPFAM" id="SSF74942">
    <property type="entry name" value="YhbC-like, C-terminal domain"/>
    <property type="match status" value="1"/>
</dbReference>
<dbReference type="SUPFAM" id="SSF75420">
    <property type="entry name" value="YhbC-like, N-terminal domain"/>
    <property type="match status" value="1"/>
</dbReference>
<keyword evidence="2 3" id="KW-0690">Ribosome biogenesis</keyword>
<dbReference type="Proteomes" id="UP001595887">
    <property type="component" value="Unassembled WGS sequence"/>
</dbReference>
<gene>
    <name evidence="3 7" type="primary">rimP</name>
    <name evidence="7" type="ORF">ACFOWX_07745</name>
</gene>
<proteinExistence type="inferred from homology"/>
<reference evidence="8" key="1">
    <citation type="journal article" date="2019" name="Int. J. Syst. Evol. Microbiol.">
        <title>The Global Catalogue of Microorganisms (GCM) 10K type strain sequencing project: providing services to taxonomists for standard genome sequencing and annotation.</title>
        <authorList>
            <consortium name="The Broad Institute Genomics Platform"/>
            <consortium name="The Broad Institute Genome Sequencing Center for Infectious Disease"/>
            <person name="Wu L."/>
            <person name="Ma J."/>
        </authorList>
    </citation>
    <scope>NUCLEOTIDE SEQUENCE [LARGE SCALE GENOMIC DNA]</scope>
    <source>
        <strain evidence="8">CECT 8531</strain>
    </source>
</reference>
<dbReference type="CDD" id="cd01734">
    <property type="entry name" value="YlxS_C"/>
    <property type="match status" value="1"/>
</dbReference>
<evidence type="ECO:0000256" key="4">
    <source>
        <dbReference type="SAM" id="MobiDB-lite"/>
    </source>
</evidence>
<keyword evidence="1 3" id="KW-0963">Cytoplasm</keyword>
<evidence type="ECO:0000256" key="2">
    <source>
        <dbReference type="ARBA" id="ARBA00022517"/>
    </source>
</evidence>
<dbReference type="Pfam" id="PF02576">
    <property type="entry name" value="RimP_N"/>
    <property type="match status" value="1"/>
</dbReference>
<dbReference type="InterPro" id="IPR028989">
    <property type="entry name" value="RimP_N"/>
</dbReference>
<dbReference type="PANTHER" id="PTHR33867">
    <property type="entry name" value="RIBOSOME MATURATION FACTOR RIMP"/>
    <property type="match status" value="1"/>
</dbReference>
<evidence type="ECO:0000256" key="1">
    <source>
        <dbReference type="ARBA" id="ARBA00022490"/>
    </source>
</evidence>
<dbReference type="EMBL" id="JBHSDH010000013">
    <property type="protein sequence ID" value="MFC4292305.1"/>
    <property type="molecule type" value="Genomic_DNA"/>
</dbReference>
<dbReference type="InterPro" id="IPR036847">
    <property type="entry name" value="RimP_C_sf"/>
</dbReference>
<feature type="region of interest" description="Disordered" evidence="4">
    <location>
        <begin position="160"/>
        <end position="182"/>
    </location>
</feature>
<dbReference type="InterPro" id="IPR028998">
    <property type="entry name" value="RimP_C"/>
</dbReference>
<comment type="similarity">
    <text evidence="3">Belongs to the RimP family.</text>
</comment>
<dbReference type="RefSeq" id="WP_381422883.1">
    <property type="nucleotide sequence ID" value="NZ_JBHSDH010000013.1"/>
</dbReference>